<protein>
    <submittedName>
        <fullName evidence="5">HxlR family transcriptional regulator</fullName>
    </submittedName>
</protein>
<comment type="caution">
    <text evidence="5">The sequence shown here is derived from an EMBL/GenBank/DDBJ whole genome shotgun (WGS) entry which is preliminary data.</text>
</comment>
<proteinExistence type="predicted"/>
<evidence type="ECO:0000259" key="4">
    <source>
        <dbReference type="PROSITE" id="PS51118"/>
    </source>
</evidence>
<dbReference type="Pfam" id="PF01638">
    <property type="entry name" value="HxlR"/>
    <property type="match status" value="1"/>
</dbReference>
<evidence type="ECO:0000256" key="2">
    <source>
        <dbReference type="ARBA" id="ARBA00023125"/>
    </source>
</evidence>
<dbReference type="Proteomes" id="UP000295215">
    <property type="component" value="Unassembled WGS sequence"/>
</dbReference>
<dbReference type="GO" id="GO:0003677">
    <property type="term" value="F:DNA binding"/>
    <property type="evidence" value="ECO:0007669"/>
    <property type="project" value="UniProtKB-KW"/>
</dbReference>
<name>A0A4V3E8S6_9FLAO</name>
<dbReference type="InterPro" id="IPR002577">
    <property type="entry name" value="HTH_HxlR"/>
</dbReference>
<dbReference type="PANTHER" id="PTHR33204">
    <property type="entry name" value="TRANSCRIPTIONAL REGULATOR, MARR FAMILY"/>
    <property type="match status" value="1"/>
</dbReference>
<dbReference type="EMBL" id="SOAG01000008">
    <property type="protein sequence ID" value="TDS61525.1"/>
    <property type="molecule type" value="Genomic_DNA"/>
</dbReference>
<keyword evidence="1" id="KW-0805">Transcription regulation</keyword>
<dbReference type="SUPFAM" id="SSF46785">
    <property type="entry name" value="Winged helix' DNA-binding domain"/>
    <property type="match status" value="1"/>
</dbReference>
<sequence length="108" mass="12412">MRKENSSNSINEKALQRFCIASKNLALFSGRWKLSILFQLMEQEMSYSDFKVLLPEISDRTLSKQLKELVENDLVSKVKNKTSSVYAITAKGRKLEPILQHLSDFSND</sequence>
<dbReference type="CDD" id="cd00090">
    <property type="entry name" value="HTH_ARSR"/>
    <property type="match status" value="1"/>
</dbReference>
<evidence type="ECO:0000256" key="1">
    <source>
        <dbReference type="ARBA" id="ARBA00023015"/>
    </source>
</evidence>
<evidence type="ECO:0000313" key="6">
    <source>
        <dbReference type="Proteomes" id="UP000295215"/>
    </source>
</evidence>
<gene>
    <name evidence="5" type="ORF">C8P70_10866</name>
</gene>
<dbReference type="PANTHER" id="PTHR33204:SF29">
    <property type="entry name" value="TRANSCRIPTIONAL REGULATOR"/>
    <property type="match status" value="1"/>
</dbReference>
<dbReference type="InterPro" id="IPR011991">
    <property type="entry name" value="ArsR-like_HTH"/>
</dbReference>
<dbReference type="PROSITE" id="PS51118">
    <property type="entry name" value="HTH_HXLR"/>
    <property type="match status" value="1"/>
</dbReference>
<evidence type="ECO:0000256" key="3">
    <source>
        <dbReference type="ARBA" id="ARBA00023163"/>
    </source>
</evidence>
<dbReference type="InterPro" id="IPR036388">
    <property type="entry name" value="WH-like_DNA-bd_sf"/>
</dbReference>
<keyword evidence="3" id="KW-0804">Transcription</keyword>
<dbReference type="InterPro" id="IPR036390">
    <property type="entry name" value="WH_DNA-bd_sf"/>
</dbReference>
<keyword evidence="6" id="KW-1185">Reference proteome</keyword>
<evidence type="ECO:0000313" key="5">
    <source>
        <dbReference type="EMBL" id="TDS61525.1"/>
    </source>
</evidence>
<dbReference type="Gene3D" id="1.10.10.10">
    <property type="entry name" value="Winged helix-like DNA-binding domain superfamily/Winged helix DNA-binding domain"/>
    <property type="match status" value="1"/>
</dbReference>
<reference evidence="5 6" key="1">
    <citation type="submission" date="2019-03" db="EMBL/GenBank/DDBJ databases">
        <title>Genomic Encyclopedia of Archaeal and Bacterial Type Strains, Phase II (KMG-II): from individual species to whole genera.</title>
        <authorList>
            <person name="Goeker M."/>
        </authorList>
    </citation>
    <scope>NUCLEOTIDE SEQUENCE [LARGE SCALE GENOMIC DNA]</scope>
    <source>
        <strain evidence="5 6">DSM 28213</strain>
    </source>
</reference>
<dbReference type="OrthoDB" id="9797599at2"/>
<keyword evidence="2" id="KW-0238">DNA-binding</keyword>
<organism evidence="5 6">
    <name type="scientific">Myroides indicus</name>
    <dbReference type="NCBI Taxonomy" id="1323422"/>
    <lineage>
        <taxon>Bacteria</taxon>
        <taxon>Pseudomonadati</taxon>
        <taxon>Bacteroidota</taxon>
        <taxon>Flavobacteriia</taxon>
        <taxon>Flavobacteriales</taxon>
        <taxon>Flavobacteriaceae</taxon>
        <taxon>Myroides</taxon>
    </lineage>
</organism>
<feature type="domain" description="HTH hxlR-type" evidence="4">
    <location>
        <begin position="19"/>
        <end position="108"/>
    </location>
</feature>
<dbReference type="AlphaFoldDB" id="A0A4V3E8S6"/>
<dbReference type="RefSeq" id="WP_133712196.1">
    <property type="nucleotide sequence ID" value="NZ_SOAG01000008.1"/>
</dbReference>
<accession>A0A4V3E8S6</accession>
<dbReference type="GO" id="GO:0006355">
    <property type="term" value="P:regulation of DNA-templated transcription"/>
    <property type="evidence" value="ECO:0007669"/>
    <property type="project" value="UniProtKB-ARBA"/>
</dbReference>